<dbReference type="PANTHER" id="PTHR35561:SF1">
    <property type="entry name" value="RNA 2',3'-CYCLIC PHOSPHODIESTERASE"/>
    <property type="match status" value="1"/>
</dbReference>
<feature type="short sequence motif" description="HXTX 1" evidence="2">
    <location>
        <begin position="37"/>
        <end position="40"/>
    </location>
</feature>
<sequence>MARLFVAIEIPPALADALLARVPRAAGVRPAAAHQIHLTLHFLGEQDEMAAVRVEQALGAVSCASFPLAVQEAGYFRGRRASVLWAGVASSPALDDLHASVERAVAASGSEPEENTAMRHSPPRFQPHITLARCTPAVPDAVLQSWRVSQTGLACAPWLVERFILYQSHLHPSGAQHLCRRAYALGASGR</sequence>
<dbReference type="NCBIfam" id="TIGR02258">
    <property type="entry name" value="2_5_ligase"/>
    <property type="match status" value="1"/>
</dbReference>
<protein>
    <recommendedName>
        <fullName evidence="2">RNA 2',3'-cyclic phosphodiesterase</fullName>
        <shortName evidence="2">RNA 2',3'-CPDase</shortName>
        <ecNumber evidence="2">3.1.4.58</ecNumber>
    </recommendedName>
</protein>
<proteinExistence type="inferred from homology"/>
<evidence type="ECO:0000256" key="1">
    <source>
        <dbReference type="ARBA" id="ARBA00022801"/>
    </source>
</evidence>
<evidence type="ECO:0000313" key="3">
    <source>
        <dbReference type="EMBL" id="MDF3837648.1"/>
    </source>
</evidence>
<dbReference type="EC" id="3.1.4.58" evidence="2"/>
<dbReference type="PANTHER" id="PTHR35561">
    <property type="entry name" value="RNA 2',3'-CYCLIC PHOSPHODIESTERASE"/>
    <property type="match status" value="1"/>
</dbReference>
<reference evidence="3 4" key="1">
    <citation type="submission" date="2023-03" db="EMBL/GenBank/DDBJ databases">
        <title>Draft assemblies of triclosan tolerant bacteria isolated from returned activated sludge.</title>
        <authorList>
            <person name="Van Hamelsveld S."/>
        </authorList>
    </citation>
    <scope>NUCLEOTIDE SEQUENCE [LARGE SCALE GENOMIC DNA]</scope>
    <source>
        <strain evidence="3 4">GW210010_S58</strain>
    </source>
</reference>
<dbReference type="Pfam" id="PF13563">
    <property type="entry name" value="2_5_RNA_ligase2"/>
    <property type="match status" value="1"/>
</dbReference>
<organism evidence="3 4">
    <name type="scientific">Cupriavidus basilensis</name>
    <dbReference type="NCBI Taxonomy" id="68895"/>
    <lineage>
        <taxon>Bacteria</taxon>
        <taxon>Pseudomonadati</taxon>
        <taxon>Pseudomonadota</taxon>
        <taxon>Betaproteobacteria</taxon>
        <taxon>Burkholderiales</taxon>
        <taxon>Burkholderiaceae</taxon>
        <taxon>Cupriavidus</taxon>
    </lineage>
</organism>
<keyword evidence="1 2" id="KW-0378">Hydrolase</keyword>
<dbReference type="InterPro" id="IPR009097">
    <property type="entry name" value="Cyclic_Pdiesterase"/>
</dbReference>
<dbReference type="EMBL" id="JARJLM010000530">
    <property type="protein sequence ID" value="MDF3837648.1"/>
    <property type="molecule type" value="Genomic_DNA"/>
</dbReference>
<feature type="active site" description="Proton acceptor" evidence="2">
    <location>
        <position position="128"/>
    </location>
</feature>
<dbReference type="InterPro" id="IPR004175">
    <property type="entry name" value="RNA_CPDase"/>
</dbReference>
<comment type="caution">
    <text evidence="3">The sequence shown here is derived from an EMBL/GenBank/DDBJ whole genome shotgun (WGS) entry which is preliminary data.</text>
</comment>
<evidence type="ECO:0000256" key="2">
    <source>
        <dbReference type="HAMAP-Rule" id="MF_01940"/>
    </source>
</evidence>
<name>A0ABT6AYG6_9BURK</name>
<comment type="catalytic activity">
    <reaction evidence="2">
        <text>a 3'-end 2',3'-cyclophospho-ribonucleotide-RNA + H2O = a 3'-end 2'-phospho-ribonucleotide-RNA + H(+)</text>
        <dbReference type="Rhea" id="RHEA:11828"/>
        <dbReference type="Rhea" id="RHEA-COMP:10464"/>
        <dbReference type="Rhea" id="RHEA-COMP:17353"/>
        <dbReference type="ChEBI" id="CHEBI:15377"/>
        <dbReference type="ChEBI" id="CHEBI:15378"/>
        <dbReference type="ChEBI" id="CHEBI:83064"/>
        <dbReference type="ChEBI" id="CHEBI:173113"/>
        <dbReference type="EC" id="3.1.4.58"/>
    </reaction>
</comment>
<dbReference type="Gene3D" id="3.90.1140.10">
    <property type="entry name" value="Cyclic phosphodiesterase"/>
    <property type="match status" value="1"/>
</dbReference>
<dbReference type="RefSeq" id="WP_276267796.1">
    <property type="nucleotide sequence ID" value="NZ_JARJLM010000530.1"/>
</dbReference>
<evidence type="ECO:0000313" key="4">
    <source>
        <dbReference type="Proteomes" id="UP001216674"/>
    </source>
</evidence>
<dbReference type="Proteomes" id="UP001216674">
    <property type="component" value="Unassembled WGS sequence"/>
</dbReference>
<dbReference type="HAMAP" id="MF_01940">
    <property type="entry name" value="RNA_CPDase"/>
    <property type="match status" value="1"/>
</dbReference>
<feature type="active site" description="Proton donor" evidence="2">
    <location>
        <position position="37"/>
    </location>
</feature>
<accession>A0ABT6AYG6</accession>
<dbReference type="SUPFAM" id="SSF55144">
    <property type="entry name" value="LigT-like"/>
    <property type="match status" value="1"/>
</dbReference>
<comment type="similarity">
    <text evidence="2">Belongs to the 2H phosphoesterase superfamily. ThpR family.</text>
</comment>
<feature type="short sequence motif" description="HXTX 2" evidence="2">
    <location>
        <begin position="128"/>
        <end position="131"/>
    </location>
</feature>
<gene>
    <name evidence="3" type="primary">thpR</name>
    <name evidence="3" type="ORF">P3W85_32610</name>
</gene>
<keyword evidence="4" id="KW-1185">Reference proteome</keyword>
<comment type="function">
    <text evidence="2">Hydrolyzes RNA 2',3'-cyclic phosphodiester to an RNA 2'-phosphomonoester.</text>
</comment>